<dbReference type="PANTHER" id="PTHR13412">
    <property type="entry name" value="T-CELL IMMUNOMODULATORY PROTEIN HOMOLOG"/>
    <property type="match status" value="1"/>
</dbReference>
<evidence type="ECO:0000256" key="6">
    <source>
        <dbReference type="ARBA" id="ARBA00023136"/>
    </source>
</evidence>
<keyword evidence="3 8" id="KW-0812">Transmembrane</keyword>
<organism evidence="11 12">
    <name type="scientific">Acropora cervicornis</name>
    <name type="common">Staghorn coral</name>
    <dbReference type="NCBI Taxonomy" id="6130"/>
    <lineage>
        <taxon>Eukaryota</taxon>
        <taxon>Metazoa</taxon>
        <taxon>Cnidaria</taxon>
        <taxon>Anthozoa</taxon>
        <taxon>Hexacorallia</taxon>
        <taxon>Scleractinia</taxon>
        <taxon>Astrocoeniina</taxon>
        <taxon>Acroporidae</taxon>
        <taxon>Acropora</taxon>
    </lineage>
</organism>
<evidence type="ECO:0000256" key="9">
    <source>
        <dbReference type="SAM" id="SignalP"/>
    </source>
</evidence>
<dbReference type="InterPro" id="IPR013517">
    <property type="entry name" value="FG-GAP"/>
</dbReference>
<keyword evidence="7" id="KW-0325">Glycoprotein</keyword>
<evidence type="ECO:0000256" key="3">
    <source>
        <dbReference type="ARBA" id="ARBA00022692"/>
    </source>
</evidence>
<dbReference type="AlphaFoldDB" id="A0AAD9UXB6"/>
<keyword evidence="5 8" id="KW-1133">Transmembrane helix</keyword>
<evidence type="ECO:0000313" key="12">
    <source>
        <dbReference type="Proteomes" id="UP001249851"/>
    </source>
</evidence>
<dbReference type="PANTHER" id="PTHR13412:SF0">
    <property type="entry name" value="T-CELL IMMUNOMODULATORY PROTEIN"/>
    <property type="match status" value="1"/>
</dbReference>
<dbReference type="Pfam" id="PF23122">
    <property type="entry name" value="C2_ITFG1"/>
    <property type="match status" value="1"/>
</dbReference>
<protein>
    <submittedName>
        <fullName evidence="11">T-cell immunomodulatory protein</fullName>
    </submittedName>
</protein>
<dbReference type="Gene3D" id="2.130.10.130">
    <property type="entry name" value="Integrin alpha, N-terminal"/>
    <property type="match status" value="1"/>
</dbReference>
<gene>
    <name evidence="11" type="ORF">P5673_025650</name>
</gene>
<evidence type="ECO:0000256" key="7">
    <source>
        <dbReference type="ARBA" id="ARBA00023180"/>
    </source>
</evidence>
<comment type="similarity">
    <text evidence="2">Belongs to the TIP family.</text>
</comment>
<keyword evidence="12" id="KW-1185">Reference proteome</keyword>
<reference evidence="11" key="2">
    <citation type="journal article" date="2023" name="Science">
        <title>Genomic signatures of disease resistance in endangered staghorn corals.</title>
        <authorList>
            <person name="Vollmer S.V."/>
            <person name="Selwyn J.D."/>
            <person name="Despard B.A."/>
            <person name="Roesel C.L."/>
        </authorList>
    </citation>
    <scope>NUCLEOTIDE SEQUENCE</scope>
    <source>
        <strain evidence="11">K2</strain>
    </source>
</reference>
<feature type="transmembrane region" description="Helical" evidence="8">
    <location>
        <begin position="512"/>
        <end position="536"/>
    </location>
</feature>
<comment type="subcellular location">
    <subcellularLocation>
        <location evidence="1">Membrane</location>
        <topology evidence="1">Single-pass type I membrane protein</topology>
    </subcellularLocation>
</comment>
<evidence type="ECO:0000313" key="11">
    <source>
        <dbReference type="EMBL" id="KAK2553187.1"/>
    </source>
</evidence>
<evidence type="ECO:0000256" key="8">
    <source>
        <dbReference type="SAM" id="Phobius"/>
    </source>
</evidence>
<dbReference type="Pfam" id="PF13517">
    <property type="entry name" value="FG-GAP_3"/>
    <property type="match status" value="1"/>
</dbReference>
<dbReference type="InterPro" id="IPR024881">
    <property type="entry name" value="Tip"/>
</dbReference>
<keyword evidence="4 9" id="KW-0732">Signal</keyword>
<evidence type="ECO:0000259" key="10">
    <source>
        <dbReference type="Pfam" id="PF23122"/>
    </source>
</evidence>
<dbReference type="Proteomes" id="UP001249851">
    <property type="component" value="Unassembled WGS sequence"/>
</dbReference>
<evidence type="ECO:0000256" key="4">
    <source>
        <dbReference type="ARBA" id="ARBA00022729"/>
    </source>
</evidence>
<reference evidence="11" key="1">
    <citation type="journal article" date="2023" name="G3 (Bethesda)">
        <title>Whole genome assembly and annotation of the endangered Caribbean coral Acropora cervicornis.</title>
        <authorList>
            <person name="Selwyn J.D."/>
            <person name="Vollmer S.V."/>
        </authorList>
    </citation>
    <scope>NUCLEOTIDE SEQUENCE</scope>
    <source>
        <strain evidence="11">K2</strain>
    </source>
</reference>
<feature type="domain" description="T-cell immunomodulatory protein TIP C2" evidence="10">
    <location>
        <begin position="445"/>
        <end position="505"/>
    </location>
</feature>
<name>A0AAD9UXB6_ACRCE</name>
<feature type="signal peptide" evidence="9">
    <location>
        <begin position="1"/>
        <end position="24"/>
    </location>
</feature>
<keyword evidence="6 8" id="KW-0472">Membrane</keyword>
<comment type="caution">
    <text evidence="11">The sequence shown here is derived from an EMBL/GenBank/DDBJ whole genome shotgun (WGS) entry which is preliminary data.</text>
</comment>
<dbReference type="InterPro" id="IPR028994">
    <property type="entry name" value="Integrin_alpha_N"/>
</dbReference>
<dbReference type="EMBL" id="JARQWQ010000080">
    <property type="protein sequence ID" value="KAK2553187.1"/>
    <property type="molecule type" value="Genomic_DNA"/>
</dbReference>
<evidence type="ECO:0000256" key="1">
    <source>
        <dbReference type="ARBA" id="ARBA00004479"/>
    </source>
</evidence>
<evidence type="ECO:0000256" key="2">
    <source>
        <dbReference type="ARBA" id="ARBA00006496"/>
    </source>
</evidence>
<dbReference type="InterPro" id="IPR057089">
    <property type="entry name" value="C2_TIP"/>
</dbReference>
<dbReference type="SUPFAM" id="SSF69318">
    <property type="entry name" value="Integrin alpha N-terminal domain"/>
    <property type="match status" value="1"/>
</dbReference>
<accession>A0AAD9UXB6</accession>
<feature type="chain" id="PRO_5042035499" evidence="9">
    <location>
        <begin position="25"/>
        <end position="558"/>
    </location>
</feature>
<sequence>MKENEMQISLFVAFLLSLWRPVSPSFNDVSVQVGISRVNGYLAALGDFNGDKNTDLFIVTNGGKSLEIFFWHASDQQFKEGSVTTSDQLILNVSPTDFDGDGCLDVLMVTGSGIPGSSVKAYVYWGNMKSLGEHISLSMRDQPLVMDANGDLLPDLFGQSPENSSLRYYWISKGSNRSFVEVKISDDLYVTNDQNKGEIWINKVSGVLESQGGDLTEEKTIPPPTSKVTDIFGQSTFADIDGDGALDLLLPVCTTDDCTESFLYWKKVLSNKGHQVAWKFIAPTHQTSSIFPLMTVRTGDFNMDGFYDGLVVLNITAPGGNQHYKQVAVPLENVPCSEEHDNCYNGRTFSVQWNVLSSLDNAVLATFFDLYENGIIGFLVVTESSPADYHIHAMHNTLYTDACFLKVVVLGGRTLTSCNGHDLPYGVNQVGPFIKFTTTSTNGKCPYTVFGLGQTPNFVDELSVGLQRSQGSPERKHTWQSIIPNSQMIIIPYPPDDPSSWTAKLLVTPSKLVLFTGVGLLGVCCFILLIILVLYLKEKREDKREKRQDAHKFHFDAM</sequence>
<dbReference type="GO" id="GO:0005886">
    <property type="term" value="C:plasma membrane"/>
    <property type="evidence" value="ECO:0007669"/>
    <property type="project" value="TreeGrafter"/>
</dbReference>
<evidence type="ECO:0000256" key="5">
    <source>
        <dbReference type="ARBA" id="ARBA00022989"/>
    </source>
</evidence>
<proteinExistence type="inferred from homology"/>